<dbReference type="OrthoDB" id="9767754at2"/>
<name>A0A1I0CQ53_9FIRM</name>
<dbReference type="SUPFAM" id="SSF142984">
    <property type="entry name" value="Nqo1 middle domain-like"/>
    <property type="match status" value="1"/>
</dbReference>
<dbReference type="InterPro" id="IPR009051">
    <property type="entry name" value="Helical_ferredxn"/>
</dbReference>
<evidence type="ECO:0000256" key="6">
    <source>
        <dbReference type="ARBA" id="ARBA00023004"/>
    </source>
</evidence>
<dbReference type="Pfam" id="PF01512">
    <property type="entry name" value="Complex1_51K"/>
    <property type="match status" value="1"/>
</dbReference>
<dbReference type="RefSeq" id="WP_074648933.1">
    <property type="nucleotide sequence ID" value="NZ_FOIL01000008.1"/>
</dbReference>
<dbReference type="AlphaFoldDB" id="A0A1I0CQ53"/>
<evidence type="ECO:0000256" key="4">
    <source>
        <dbReference type="ARBA" id="ARBA00022737"/>
    </source>
</evidence>
<gene>
    <name evidence="11" type="ORF">SAMN04487771_100837</name>
</gene>
<keyword evidence="7" id="KW-0411">Iron-sulfur</keyword>
<evidence type="ECO:0000259" key="10">
    <source>
        <dbReference type="Pfam" id="PF13375"/>
    </source>
</evidence>
<feature type="domain" description="RnfC Barrel sandwich hybrid" evidence="10">
    <location>
        <begin position="384"/>
        <end position="445"/>
    </location>
</feature>
<dbReference type="Pfam" id="PF13534">
    <property type="entry name" value="Fer4_17"/>
    <property type="match status" value="1"/>
</dbReference>
<dbReference type="GO" id="GO:0009055">
    <property type="term" value="F:electron transfer activity"/>
    <property type="evidence" value="ECO:0007669"/>
    <property type="project" value="InterPro"/>
</dbReference>
<evidence type="ECO:0000259" key="9">
    <source>
        <dbReference type="Pfam" id="PF10531"/>
    </source>
</evidence>
<evidence type="ECO:0000256" key="1">
    <source>
        <dbReference type="ARBA" id="ARBA00022448"/>
    </source>
</evidence>
<proteinExistence type="predicted"/>
<dbReference type="Gene3D" id="1.10.1060.10">
    <property type="entry name" value="Alpha-helical ferredoxin"/>
    <property type="match status" value="1"/>
</dbReference>
<dbReference type="Pfam" id="PF10531">
    <property type="entry name" value="SLBB"/>
    <property type="match status" value="1"/>
</dbReference>
<dbReference type="SUPFAM" id="SSF142019">
    <property type="entry name" value="Nqo1 FMN-binding domain-like"/>
    <property type="match status" value="1"/>
</dbReference>
<dbReference type="InterPro" id="IPR017900">
    <property type="entry name" value="4Fe4S_Fe_S_CS"/>
</dbReference>
<dbReference type="Proteomes" id="UP000199820">
    <property type="component" value="Unassembled WGS sequence"/>
</dbReference>
<dbReference type="InterPro" id="IPR026902">
    <property type="entry name" value="RnfC_N"/>
</dbReference>
<dbReference type="InterPro" id="IPR019554">
    <property type="entry name" value="Soluble_ligand-bd"/>
</dbReference>
<dbReference type="InterPro" id="IPR037225">
    <property type="entry name" value="Nuo51_FMN-bd_sf"/>
</dbReference>
<dbReference type="Pfam" id="PF13375">
    <property type="entry name" value="RnfC_N"/>
    <property type="match status" value="1"/>
</dbReference>
<keyword evidence="5" id="KW-0249">Electron transport</keyword>
<evidence type="ECO:0000313" key="12">
    <source>
        <dbReference type="Proteomes" id="UP000199820"/>
    </source>
</evidence>
<evidence type="ECO:0000259" key="8">
    <source>
        <dbReference type="Pfam" id="PF01512"/>
    </source>
</evidence>
<keyword evidence="12" id="KW-1185">Reference proteome</keyword>
<dbReference type="GO" id="GO:0046872">
    <property type="term" value="F:metal ion binding"/>
    <property type="evidence" value="ECO:0007669"/>
    <property type="project" value="UniProtKB-KW"/>
</dbReference>
<dbReference type="SUPFAM" id="SSF46548">
    <property type="entry name" value="alpha-helical ferredoxin"/>
    <property type="match status" value="1"/>
</dbReference>
<dbReference type="EMBL" id="FOIL01000008">
    <property type="protein sequence ID" value="SET21882.1"/>
    <property type="molecule type" value="Genomic_DNA"/>
</dbReference>
<sequence length="449" mass="49548">MDLLEKIMAAGIVGCGGAGFPTHAKLNCTVEYLIVNAAECEPLLRTDRYLMLNRAPEIVSAMELVAETVKARKLYIALKETYTDEIASLNAAIAAKNSRVEIFPLKNFYPAGDEQIMVLEVTGRTVPPSGIPLDVGAVVSNTATMCGIYDASRDIPFTDKYLTVTGAVAHPTIVKAPLGTPFRECIEQAGGALTGDYHILAGGPLMGKLYRKEDLDQYYVTKTTSGIVVVPDEAKLVEMRQTPLHTILRRAKSACIQCQTCTGMCPRYLSGHPLAPHKIMRKLAYAGDVKEILEDADVREAMTCSECGVCEAYACPMGLAPRQVNVFVKKALRESGFRYRKEMEKPFRKREEREYRRIPSYRIAARLGVEKYYHYTIRDLCEMQPEEVHISLQQHIGAPSVAVVSAGDLVEKGDRIGAIPEKSLGANIHASIRGRVVSVDEHTVVIRRE</sequence>
<feature type="domain" description="Soluble ligand binding" evidence="9">
    <location>
        <begin position="162"/>
        <end position="207"/>
    </location>
</feature>
<keyword evidence="4" id="KW-0677">Repeat</keyword>
<evidence type="ECO:0000256" key="2">
    <source>
        <dbReference type="ARBA" id="ARBA00022485"/>
    </source>
</evidence>
<dbReference type="Gene3D" id="3.10.20.600">
    <property type="match status" value="1"/>
</dbReference>
<dbReference type="GO" id="GO:0016020">
    <property type="term" value="C:membrane"/>
    <property type="evidence" value="ECO:0007669"/>
    <property type="project" value="InterPro"/>
</dbReference>
<reference evidence="11 12" key="1">
    <citation type="submission" date="2016-10" db="EMBL/GenBank/DDBJ databases">
        <authorList>
            <person name="de Groot N.N."/>
        </authorList>
    </citation>
    <scope>NUCLEOTIDE SEQUENCE [LARGE SCALE GENOMIC DNA]</scope>
    <source>
        <strain evidence="11 12">KH1P1</strain>
    </source>
</reference>
<dbReference type="PROSITE" id="PS00198">
    <property type="entry name" value="4FE4S_FER_1"/>
    <property type="match status" value="1"/>
</dbReference>
<evidence type="ECO:0000256" key="7">
    <source>
        <dbReference type="ARBA" id="ARBA00023014"/>
    </source>
</evidence>
<dbReference type="eggNOG" id="COG4656">
    <property type="taxonomic scope" value="Bacteria"/>
</dbReference>
<dbReference type="STRING" id="1526.SAMN02910262_00041"/>
<dbReference type="GO" id="GO:0051539">
    <property type="term" value="F:4 iron, 4 sulfur cluster binding"/>
    <property type="evidence" value="ECO:0007669"/>
    <property type="project" value="UniProtKB-KW"/>
</dbReference>
<evidence type="ECO:0000256" key="5">
    <source>
        <dbReference type="ARBA" id="ARBA00022982"/>
    </source>
</evidence>
<keyword evidence="3" id="KW-0479">Metal-binding</keyword>
<dbReference type="InterPro" id="IPR011538">
    <property type="entry name" value="Nuo51_FMN-bd"/>
</dbReference>
<dbReference type="InterPro" id="IPR010208">
    <property type="entry name" value="Ion_transpt_RnfC/RsxC"/>
</dbReference>
<evidence type="ECO:0000313" key="11">
    <source>
        <dbReference type="EMBL" id="SET21882.1"/>
    </source>
</evidence>
<feature type="domain" description="NADH-ubiquinone oxidoreductase 51kDa subunit FMN-binding" evidence="8">
    <location>
        <begin position="8"/>
        <end position="149"/>
    </location>
</feature>
<keyword evidence="1" id="KW-0813">Transport</keyword>
<dbReference type="PIRSF" id="PIRSF036408">
    <property type="entry name" value="PduS_prd"/>
    <property type="match status" value="1"/>
</dbReference>
<keyword evidence="6" id="KW-0408">Iron</keyword>
<dbReference type="Gene3D" id="3.40.50.11540">
    <property type="entry name" value="NADH-ubiquinone oxidoreductase 51kDa subunit"/>
    <property type="match status" value="1"/>
</dbReference>
<evidence type="ECO:0000256" key="3">
    <source>
        <dbReference type="ARBA" id="ARBA00022723"/>
    </source>
</evidence>
<dbReference type="PANTHER" id="PTHR43034:SF2">
    <property type="entry name" value="ION-TRANSLOCATING OXIDOREDUCTASE COMPLEX SUBUNIT C"/>
    <property type="match status" value="1"/>
</dbReference>
<dbReference type="PANTHER" id="PTHR43034">
    <property type="entry name" value="ION-TRANSLOCATING OXIDOREDUCTASE COMPLEX SUBUNIT C"/>
    <property type="match status" value="1"/>
</dbReference>
<organism evidence="11 12">
    <name type="scientific">[Clostridium] aminophilum</name>
    <dbReference type="NCBI Taxonomy" id="1526"/>
    <lineage>
        <taxon>Bacteria</taxon>
        <taxon>Bacillati</taxon>
        <taxon>Bacillota</taxon>
        <taxon>Clostridia</taxon>
        <taxon>Lachnospirales</taxon>
        <taxon>Lachnospiraceae</taxon>
    </lineage>
</organism>
<accession>A0A1I0CQ53</accession>
<dbReference type="InterPro" id="IPR017054">
    <property type="entry name" value="PduS"/>
</dbReference>
<keyword evidence="2" id="KW-0004">4Fe-4S</keyword>
<protein>
    <submittedName>
        <fullName evidence="11">Na+-translocating ferredoxin:NAD+ oxidoreductase RNF, RnfC subunit</fullName>
    </submittedName>
</protein>